<sequence length="155" mass="17638">MNREKLVGKVLGLFVSKKGDLTSQRVSKQEITVDKNGVWEDKFYAKEPNRSVLITSLHSYKLAEKQSISVEYGSLGENILIDYNPYFLHVGTQIRIGEVVLEISQSCTLCKSLTKIDSKLPKLLKNDRGVFAKVIKSGVIYQNDKIFVMYVKYNK</sequence>
<dbReference type="AlphaFoldDB" id="A0A1W1BA40"/>
<dbReference type="SUPFAM" id="SSF50800">
    <property type="entry name" value="PK beta-barrel domain-like"/>
    <property type="match status" value="1"/>
</dbReference>
<reference evidence="2" key="1">
    <citation type="submission" date="2016-10" db="EMBL/GenBank/DDBJ databases">
        <authorList>
            <person name="de Groot N.N."/>
        </authorList>
    </citation>
    <scope>NUCLEOTIDE SEQUENCE</scope>
</reference>
<accession>A0A1W1BA40</accession>
<dbReference type="PANTHER" id="PTHR36930">
    <property type="entry name" value="METAL-SULFUR CLUSTER BIOSYNTHESIS PROTEINS YUAD-RELATED"/>
    <property type="match status" value="1"/>
</dbReference>
<dbReference type="EMBL" id="FPHE01000004">
    <property type="protein sequence ID" value="SFV50420.1"/>
    <property type="molecule type" value="Genomic_DNA"/>
</dbReference>
<organism evidence="2">
    <name type="scientific">hydrothermal vent metagenome</name>
    <dbReference type="NCBI Taxonomy" id="652676"/>
    <lineage>
        <taxon>unclassified sequences</taxon>
        <taxon>metagenomes</taxon>
        <taxon>ecological metagenomes</taxon>
    </lineage>
</organism>
<dbReference type="InterPro" id="IPR011037">
    <property type="entry name" value="Pyrv_Knase-like_insert_dom_sf"/>
</dbReference>
<dbReference type="GO" id="GO:0030151">
    <property type="term" value="F:molybdenum ion binding"/>
    <property type="evidence" value="ECO:0007669"/>
    <property type="project" value="InterPro"/>
</dbReference>
<gene>
    <name evidence="2" type="ORF">MNB_SV-12-747</name>
</gene>
<dbReference type="InterPro" id="IPR052716">
    <property type="entry name" value="MOSC_domain"/>
</dbReference>
<feature type="domain" description="MOSC" evidence="1">
    <location>
        <begin position="24"/>
        <end position="149"/>
    </location>
</feature>
<evidence type="ECO:0000313" key="2">
    <source>
        <dbReference type="EMBL" id="SFV50420.1"/>
    </source>
</evidence>
<dbReference type="Pfam" id="PF03473">
    <property type="entry name" value="MOSC"/>
    <property type="match status" value="1"/>
</dbReference>
<dbReference type="GO" id="GO:0003824">
    <property type="term" value="F:catalytic activity"/>
    <property type="evidence" value="ECO:0007669"/>
    <property type="project" value="InterPro"/>
</dbReference>
<name>A0A1W1BA40_9ZZZZ</name>
<dbReference type="Gene3D" id="2.40.33.20">
    <property type="entry name" value="PK beta-barrel domain-like"/>
    <property type="match status" value="1"/>
</dbReference>
<dbReference type="InterPro" id="IPR005302">
    <property type="entry name" value="MoCF_Sase_C"/>
</dbReference>
<dbReference type="PANTHER" id="PTHR36930:SF1">
    <property type="entry name" value="MOSC DOMAIN-CONTAINING PROTEIN"/>
    <property type="match status" value="1"/>
</dbReference>
<protein>
    <recommendedName>
        <fullName evidence="1">MOSC domain-containing protein</fullName>
    </recommendedName>
</protein>
<evidence type="ECO:0000259" key="1">
    <source>
        <dbReference type="PROSITE" id="PS51340"/>
    </source>
</evidence>
<dbReference type="GO" id="GO:0030170">
    <property type="term" value="F:pyridoxal phosphate binding"/>
    <property type="evidence" value="ECO:0007669"/>
    <property type="project" value="InterPro"/>
</dbReference>
<dbReference type="PROSITE" id="PS51340">
    <property type="entry name" value="MOSC"/>
    <property type="match status" value="1"/>
</dbReference>
<proteinExistence type="predicted"/>